<dbReference type="Pfam" id="PF07690">
    <property type="entry name" value="MFS_1"/>
    <property type="match status" value="1"/>
</dbReference>
<evidence type="ECO:0000256" key="4">
    <source>
        <dbReference type="ARBA" id="ARBA00022989"/>
    </source>
</evidence>
<evidence type="ECO:0000256" key="3">
    <source>
        <dbReference type="ARBA" id="ARBA00022692"/>
    </source>
</evidence>
<evidence type="ECO:0000259" key="7">
    <source>
        <dbReference type="PROSITE" id="PS50850"/>
    </source>
</evidence>
<dbReference type="InterPro" id="IPR005829">
    <property type="entry name" value="Sugar_transporter_CS"/>
</dbReference>
<gene>
    <name evidence="8" type="ORF">SAMN04515673_103168</name>
</gene>
<evidence type="ECO:0000256" key="2">
    <source>
        <dbReference type="ARBA" id="ARBA00022448"/>
    </source>
</evidence>
<sequence length="407" mass="43178">MPSRSISRNEFVVLIAMIIATVAFSIDAMLPALPEIAAELTPESPNEAQLIITFFVLGMGLGTFFTGPLSDAYGRKGIMVGGAALYILGAILAWSAPTLETMLAARLLQGLGAAGPRVVALAVVRDLYSGRQMAQIVSVVMIIFTIVPAFAPAVGAQIIAVTGWRGIFLAFTVFSALVTLWLMLRLPETLPTESRRPMRRADLWDATKEVLGHPTVRLSIAVMSLTFGMLFAMISSIQQIFDEVFGRADSFPFWFAVIALVSGSAGFVNAKLVVRFGMRAIINTTFAIEIAITAAMLALIVFDPPSEVLFVAYLVWTISVFAQMGMVSGNLNALAMEPMGHLAGMAASIIAALSTVASVLIAIPIGLSFDGSPLPIAIGVLLCVIGSRLLSGLIRRDVDAGAQEAEV</sequence>
<keyword evidence="3 6" id="KW-0812">Transmembrane</keyword>
<dbReference type="Gene3D" id="1.20.1720.10">
    <property type="entry name" value="Multidrug resistance protein D"/>
    <property type="match status" value="1"/>
</dbReference>
<dbReference type="InterPro" id="IPR020846">
    <property type="entry name" value="MFS_dom"/>
</dbReference>
<dbReference type="CDD" id="cd17320">
    <property type="entry name" value="MFS_MdfA_MDR_like"/>
    <property type="match status" value="1"/>
</dbReference>
<dbReference type="InterPro" id="IPR036259">
    <property type="entry name" value="MFS_trans_sf"/>
</dbReference>
<dbReference type="PROSITE" id="PS00216">
    <property type="entry name" value="SUGAR_TRANSPORT_1"/>
    <property type="match status" value="1"/>
</dbReference>
<feature type="transmembrane region" description="Helical" evidence="6">
    <location>
        <begin position="343"/>
        <end position="367"/>
    </location>
</feature>
<dbReference type="EMBL" id="FOYI01000003">
    <property type="protein sequence ID" value="SFR04393.1"/>
    <property type="molecule type" value="Genomic_DNA"/>
</dbReference>
<feature type="domain" description="Major facilitator superfamily (MFS) profile" evidence="7">
    <location>
        <begin position="11"/>
        <end position="398"/>
    </location>
</feature>
<evidence type="ECO:0000256" key="1">
    <source>
        <dbReference type="ARBA" id="ARBA00004141"/>
    </source>
</evidence>
<dbReference type="Proteomes" id="UP000199302">
    <property type="component" value="Unassembled WGS sequence"/>
</dbReference>
<dbReference type="PANTHER" id="PTHR23502">
    <property type="entry name" value="MAJOR FACILITATOR SUPERFAMILY"/>
    <property type="match status" value="1"/>
</dbReference>
<dbReference type="PROSITE" id="PS50850">
    <property type="entry name" value="MFS"/>
    <property type="match status" value="1"/>
</dbReference>
<name>A0A1I6DG19_9RHOB</name>
<keyword evidence="4 6" id="KW-1133">Transmembrane helix</keyword>
<feature type="transmembrane region" description="Helical" evidence="6">
    <location>
        <begin position="48"/>
        <end position="66"/>
    </location>
</feature>
<feature type="transmembrane region" description="Helical" evidence="6">
    <location>
        <begin position="253"/>
        <end position="274"/>
    </location>
</feature>
<dbReference type="GO" id="GO:0022857">
    <property type="term" value="F:transmembrane transporter activity"/>
    <property type="evidence" value="ECO:0007669"/>
    <property type="project" value="InterPro"/>
</dbReference>
<feature type="transmembrane region" description="Helical" evidence="6">
    <location>
        <begin position="281"/>
        <end position="302"/>
    </location>
</feature>
<feature type="transmembrane region" description="Helical" evidence="6">
    <location>
        <begin position="308"/>
        <end position="331"/>
    </location>
</feature>
<comment type="subcellular location">
    <subcellularLocation>
        <location evidence="1">Membrane</location>
        <topology evidence="1">Multi-pass membrane protein</topology>
    </subcellularLocation>
</comment>
<accession>A0A1I6DG19</accession>
<evidence type="ECO:0000313" key="9">
    <source>
        <dbReference type="Proteomes" id="UP000199302"/>
    </source>
</evidence>
<protein>
    <submittedName>
        <fullName evidence="8">MFS transporter, DHA1 family, bicyclomycin/chloramphenicol resistance protein</fullName>
    </submittedName>
</protein>
<evidence type="ECO:0000256" key="5">
    <source>
        <dbReference type="ARBA" id="ARBA00023136"/>
    </source>
</evidence>
<dbReference type="AlphaFoldDB" id="A0A1I6DG19"/>
<dbReference type="GO" id="GO:0140115">
    <property type="term" value="P:export across plasma membrane"/>
    <property type="evidence" value="ECO:0007669"/>
    <property type="project" value="UniProtKB-ARBA"/>
</dbReference>
<feature type="transmembrane region" description="Helical" evidence="6">
    <location>
        <begin position="12"/>
        <end position="33"/>
    </location>
</feature>
<feature type="transmembrane region" description="Helical" evidence="6">
    <location>
        <begin position="103"/>
        <end position="124"/>
    </location>
</feature>
<dbReference type="SUPFAM" id="SSF103473">
    <property type="entry name" value="MFS general substrate transporter"/>
    <property type="match status" value="1"/>
</dbReference>
<feature type="transmembrane region" description="Helical" evidence="6">
    <location>
        <begin position="218"/>
        <end position="241"/>
    </location>
</feature>
<keyword evidence="9" id="KW-1185">Reference proteome</keyword>
<dbReference type="InterPro" id="IPR011701">
    <property type="entry name" value="MFS"/>
</dbReference>
<dbReference type="PANTHER" id="PTHR23502:SF132">
    <property type="entry name" value="POLYAMINE TRANSPORTER 2-RELATED"/>
    <property type="match status" value="1"/>
</dbReference>
<feature type="transmembrane region" description="Helical" evidence="6">
    <location>
        <begin position="166"/>
        <end position="186"/>
    </location>
</feature>
<dbReference type="GO" id="GO:0042908">
    <property type="term" value="P:xenobiotic transport"/>
    <property type="evidence" value="ECO:0007669"/>
    <property type="project" value="UniProtKB-ARBA"/>
</dbReference>
<dbReference type="GO" id="GO:0005886">
    <property type="term" value="C:plasma membrane"/>
    <property type="evidence" value="ECO:0007669"/>
    <property type="project" value="TreeGrafter"/>
</dbReference>
<evidence type="ECO:0000313" key="8">
    <source>
        <dbReference type="EMBL" id="SFR04393.1"/>
    </source>
</evidence>
<organism evidence="8 9">
    <name type="scientific">Poseidonocella sedimentorum</name>
    <dbReference type="NCBI Taxonomy" id="871652"/>
    <lineage>
        <taxon>Bacteria</taxon>
        <taxon>Pseudomonadati</taxon>
        <taxon>Pseudomonadota</taxon>
        <taxon>Alphaproteobacteria</taxon>
        <taxon>Rhodobacterales</taxon>
        <taxon>Roseobacteraceae</taxon>
        <taxon>Poseidonocella</taxon>
    </lineage>
</organism>
<feature type="transmembrane region" description="Helical" evidence="6">
    <location>
        <begin position="373"/>
        <end position="390"/>
    </location>
</feature>
<dbReference type="STRING" id="871652.SAMN04515673_103168"/>
<reference evidence="8 9" key="1">
    <citation type="submission" date="2016-10" db="EMBL/GenBank/DDBJ databases">
        <authorList>
            <person name="de Groot N.N."/>
        </authorList>
    </citation>
    <scope>NUCLEOTIDE SEQUENCE [LARGE SCALE GENOMIC DNA]</scope>
    <source>
        <strain evidence="9">KMM 9023,NRIC 0796,JCM 17311,KCTC 23692</strain>
    </source>
</reference>
<keyword evidence="2" id="KW-0813">Transport</keyword>
<feature type="transmembrane region" description="Helical" evidence="6">
    <location>
        <begin position="78"/>
        <end position="97"/>
    </location>
</feature>
<feature type="transmembrane region" description="Helical" evidence="6">
    <location>
        <begin position="136"/>
        <end position="160"/>
    </location>
</feature>
<keyword evidence="5 6" id="KW-0472">Membrane</keyword>
<proteinExistence type="predicted"/>
<evidence type="ECO:0000256" key="6">
    <source>
        <dbReference type="SAM" id="Phobius"/>
    </source>
</evidence>